<dbReference type="GO" id="GO:0046983">
    <property type="term" value="F:protein dimerization activity"/>
    <property type="evidence" value="ECO:0007669"/>
    <property type="project" value="InterPro"/>
</dbReference>
<keyword evidence="9" id="KW-0472">Membrane</keyword>
<evidence type="ECO:0000256" key="6">
    <source>
        <dbReference type="ARBA" id="ARBA00022777"/>
    </source>
</evidence>
<dbReference type="PANTHER" id="PTHR24421">
    <property type="entry name" value="NITRATE/NITRITE SENSOR PROTEIN NARX-RELATED"/>
    <property type="match status" value="1"/>
</dbReference>
<evidence type="ECO:0000256" key="3">
    <source>
        <dbReference type="ARBA" id="ARBA00022553"/>
    </source>
</evidence>
<evidence type="ECO:0000313" key="11">
    <source>
        <dbReference type="EMBL" id="TDO20234.1"/>
    </source>
</evidence>
<reference evidence="11 12" key="1">
    <citation type="submission" date="2019-03" db="EMBL/GenBank/DDBJ databases">
        <title>Genomic Encyclopedia of Archaeal and Bacterial Type Strains, Phase II (KMG-II): from individual species to whole genera.</title>
        <authorList>
            <person name="Goeker M."/>
        </authorList>
    </citation>
    <scope>NUCLEOTIDE SEQUENCE [LARGE SCALE GENOMIC DNA]</scope>
    <source>
        <strain evidence="11 12">DSM 19034</strain>
    </source>
</reference>
<keyword evidence="8" id="KW-0902">Two-component regulatory system</keyword>
<keyword evidence="12" id="KW-1185">Reference proteome</keyword>
<evidence type="ECO:0000256" key="9">
    <source>
        <dbReference type="SAM" id="Phobius"/>
    </source>
</evidence>
<accession>A0A4R6IE40</accession>
<dbReference type="OrthoDB" id="9806995at2"/>
<evidence type="ECO:0000256" key="1">
    <source>
        <dbReference type="ARBA" id="ARBA00000085"/>
    </source>
</evidence>
<feature type="domain" description="Signal transduction histidine kinase subgroup 3 dimerisation and phosphoacceptor" evidence="10">
    <location>
        <begin position="83"/>
        <end position="146"/>
    </location>
</feature>
<dbReference type="InterPro" id="IPR036890">
    <property type="entry name" value="HATPase_C_sf"/>
</dbReference>
<protein>
    <recommendedName>
        <fullName evidence="2">histidine kinase</fullName>
        <ecNumber evidence="2">2.7.13.3</ecNumber>
    </recommendedName>
</protein>
<keyword evidence="9" id="KW-1133">Transmembrane helix</keyword>
<dbReference type="InterPro" id="IPR011712">
    <property type="entry name" value="Sig_transdc_His_kin_sub3_dim/P"/>
</dbReference>
<evidence type="ECO:0000256" key="2">
    <source>
        <dbReference type="ARBA" id="ARBA00012438"/>
    </source>
</evidence>
<feature type="transmembrane region" description="Helical" evidence="9">
    <location>
        <begin position="26"/>
        <end position="45"/>
    </location>
</feature>
<dbReference type="EMBL" id="SNWM01000005">
    <property type="protein sequence ID" value="TDO20234.1"/>
    <property type="molecule type" value="Genomic_DNA"/>
</dbReference>
<sequence>MFGYIYYQTLHAGLPDIVDMTLGGPLYALGMNCLITVFLGGFMAYQQHDQECDRANIRALQDQKINILDEAVKQRTEQLNSMRESIATDFHDETGNMLSTITRQAALLKMKLSQDHQVQPIVDQIIINSNALYASSKDFLWHLNHDSDNPEEVFDYLTAYGQLYYNQFDIAFSSNTLSNILTNADLDAQQCRLLQLDPRAALHIIYIFKEAMTNVVNHAGATEVQLSMSCTAEAITYILTDNGSWKNADAGTEHYGLGNMQRRCLNNQFEFDLVNASHGTQIMITVPVSTPENLVHG</sequence>
<dbReference type="Proteomes" id="UP000295499">
    <property type="component" value="Unassembled WGS sequence"/>
</dbReference>
<keyword evidence="5" id="KW-0547">Nucleotide-binding</keyword>
<evidence type="ECO:0000256" key="5">
    <source>
        <dbReference type="ARBA" id="ARBA00022741"/>
    </source>
</evidence>
<dbReference type="AlphaFoldDB" id="A0A4R6IE40"/>
<comment type="caution">
    <text evidence="11">The sequence shown here is derived from an EMBL/GenBank/DDBJ whole genome shotgun (WGS) entry which is preliminary data.</text>
</comment>
<dbReference type="SUPFAM" id="SSF55874">
    <property type="entry name" value="ATPase domain of HSP90 chaperone/DNA topoisomerase II/histidine kinase"/>
    <property type="match status" value="1"/>
</dbReference>
<name>A0A4R6IE40_9SPHI</name>
<dbReference type="GO" id="GO:0000155">
    <property type="term" value="F:phosphorelay sensor kinase activity"/>
    <property type="evidence" value="ECO:0007669"/>
    <property type="project" value="InterPro"/>
</dbReference>
<dbReference type="Pfam" id="PF07730">
    <property type="entry name" value="HisKA_3"/>
    <property type="match status" value="1"/>
</dbReference>
<dbReference type="RefSeq" id="WP_133558609.1">
    <property type="nucleotide sequence ID" value="NZ_SNWM01000005.1"/>
</dbReference>
<dbReference type="PANTHER" id="PTHR24421:SF10">
    <property type="entry name" value="NITRATE_NITRITE SENSOR PROTEIN NARQ"/>
    <property type="match status" value="1"/>
</dbReference>
<organism evidence="11 12">
    <name type="scientific">Pedobacter duraquae</name>
    <dbReference type="NCBI Taxonomy" id="425511"/>
    <lineage>
        <taxon>Bacteria</taxon>
        <taxon>Pseudomonadati</taxon>
        <taxon>Bacteroidota</taxon>
        <taxon>Sphingobacteriia</taxon>
        <taxon>Sphingobacteriales</taxon>
        <taxon>Sphingobacteriaceae</taxon>
        <taxon>Pedobacter</taxon>
    </lineage>
</organism>
<evidence type="ECO:0000256" key="7">
    <source>
        <dbReference type="ARBA" id="ARBA00022840"/>
    </source>
</evidence>
<dbReference type="CDD" id="cd16917">
    <property type="entry name" value="HATPase_UhpB-NarQ-NarX-like"/>
    <property type="match status" value="1"/>
</dbReference>
<dbReference type="GO" id="GO:0016020">
    <property type="term" value="C:membrane"/>
    <property type="evidence" value="ECO:0007669"/>
    <property type="project" value="InterPro"/>
</dbReference>
<keyword evidence="9" id="KW-0812">Transmembrane</keyword>
<evidence type="ECO:0000259" key="10">
    <source>
        <dbReference type="Pfam" id="PF07730"/>
    </source>
</evidence>
<evidence type="ECO:0000256" key="8">
    <source>
        <dbReference type="ARBA" id="ARBA00023012"/>
    </source>
</evidence>
<evidence type="ECO:0000313" key="12">
    <source>
        <dbReference type="Proteomes" id="UP000295499"/>
    </source>
</evidence>
<proteinExistence type="predicted"/>
<keyword evidence="4" id="KW-0808">Transferase</keyword>
<comment type="catalytic activity">
    <reaction evidence="1">
        <text>ATP + protein L-histidine = ADP + protein N-phospho-L-histidine.</text>
        <dbReference type="EC" id="2.7.13.3"/>
    </reaction>
</comment>
<evidence type="ECO:0000256" key="4">
    <source>
        <dbReference type="ARBA" id="ARBA00022679"/>
    </source>
</evidence>
<keyword evidence="6 11" id="KW-0418">Kinase</keyword>
<gene>
    <name evidence="11" type="ORF">CLV32_3994</name>
</gene>
<dbReference type="GO" id="GO:0005524">
    <property type="term" value="F:ATP binding"/>
    <property type="evidence" value="ECO:0007669"/>
    <property type="project" value="UniProtKB-KW"/>
</dbReference>
<dbReference type="InterPro" id="IPR050482">
    <property type="entry name" value="Sensor_HK_TwoCompSys"/>
</dbReference>
<dbReference type="EC" id="2.7.13.3" evidence="2"/>
<keyword evidence="3" id="KW-0597">Phosphoprotein</keyword>
<dbReference type="Gene3D" id="3.30.565.10">
    <property type="entry name" value="Histidine kinase-like ATPase, C-terminal domain"/>
    <property type="match status" value="1"/>
</dbReference>
<keyword evidence="7" id="KW-0067">ATP-binding</keyword>